<dbReference type="Gene3D" id="3.40.50.150">
    <property type="entry name" value="Vaccinia Virus protein VP39"/>
    <property type="match status" value="1"/>
</dbReference>
<proteinExistence type="predicted"/>
<dbReference type="EMBL" id="BANX01000020">
    <property type="protein sequence ID" value="GAC69030.1"/>
    <property type="molecule type" value="Genomic_DNA"/>
</dbReference>
<organism evidence="5 6">
    <name type="scientific">Gordonia soli NBRC 108243</name>
    <dbReference type="NCBI Taxonomy" id="1223545"/>
    <lineage>
        <taxon>Bacteria</taxon>
        <taxon>Bacillati</taxon>
        <taxon>Actinomycetota</taxon>
        <taxon>Actinomycetes</taxon>
        <taxon>Mycobacteriales</taxon>
        <taxon>Gordoniaceae</taxon>
        <taxon>Gordonia</taxon>
    </lineage>
</organism>
<dbReference type="InterPro" id="IPR013216">
    <property type="entry name" value="Methyltransf_11"/>
</dbReference>
<keyword evidence="3" id="KW-0949">S-adenosyl-L-methionine</keyword>
<evidence type="ECO:0000259" key="4">
    <source>
        <dbReference type="SMART" id="SM00650"/>
    </source>
</evidence>
<dbReference type="CDD" id="cd02440">
    <property type="entry name" value="AdoMet_MTases"/>
    <property type="match status" value="1"/>
</dbReference>
<gene>
    <name evidence="5" type="ORF">GS4_20_00950</name>
</gene>
<dbReference type="InterPro" id="IPR020598">
    <property type="entry name" value="rRNA_Ade_methylase_Trfase_N"/>
</dbReference>
<evidence type="ECO:0000256" key="3">
    <source>
        <dbReference type="ARBA" id="ARBA00022691"/>
    </source>
</evidence>
<reference evidence="5 6" key="1">
    <citation type="submission" date="2013-01" db="EMBL/GenBank/DDBJ databases">
        <title>Whole genome shotgun sequence of Gordonia soli NBRC 108243.</title>
        <authorList>
            <person name="Isaki-Nakamura S."/>
            <person name="Hosoyama A."/>
            <person name="Tsuchikane K."/>
            <person name="Ando Y."/>
            <person name="Baba S."/>
            <person name="Ohji S."/>
            <person name="Hamada M."/>
            <person name="Tamura T."/>
            <person name="Yamazoe A."/>
            <person name="Yamazaki S."/>
            <person name="Fujita N."/>
        </authorList>
    </citation>
    <scope>NUCLEOTIDE SEQUENCE [LARGE SCALE GENOMIC DNA]</scope>
    <source>
        <strain evidence="5 6">NBRC 108243</strain>
    </source>
</reference>
<comment type="caution">
    <text evidence="5">The sequence shown here is derived from an EMBL/GenBank/DDBJ whole genome shotgun (WGS) entry which is preliminary data.</text>
</comment>
<evidence type="ECO:0000256" key="2">
    <source>
        <dbReference type="ARBA" id="ARBA00022679"/>
    </source>
</evidence>
<evidence type="ECO:0000313" key="5">
    <source>
        <dbReference type="EMBL" id="GAC69030.1"/>
    </source>
</evidence>
<dbReference type="STRING" id="1223545.GS4_20_00950"/>
<evidence type="ECO:0000313" key="6">
    <source>
        <dbReference type="Proteomes" id="UP000011666"/>
    </source>
</evidence>
<dbReference type="eggNOG" id="COG0500">
    <property type="taxonomic scope" value="Bacteria"/>
</dbReference>
<protein>
    <recommendedName>
        <fullName evidence="4">Ribosomal RNA adenine methylase transferase N-terminal domain-containing protein</fullName>
    </recommendedName>
</protein>
<name>M0QK72_9ACTN</name>
<dbReference type="SMART" id="SM00650">
    <property type="entry name" value="rADc"/>
    <property type="match status" value="1"/>
</dbReference>
<dbReference type="SUPFAM" id="SSF53335">
    <property type="entry name" value="S-adenosyl-L-methionine-dependent methyltransferases"/>
    <property type="match status" value="1"/>
</dbReference>
<dbReference type="GO" id="GO:0000179">
    <property type="term" value="F:rRNA (adenine-N6,N6-)-dimethyltransferase activity"/>
    <property type="evidence" value="ECO:0007669"/>
    <property type="project" value="InterPro"/>
</dbReference>
<dbReference type="InterPro" id="IPR029063">
    <property type="entry name" value="SAM-dependent_MTases_sf"/>
</dbReference>
<dbReference type="Proteomes" id="UP000011666">
    <property type="component" value="Unassembled WGS sequence"/>
</dbReference>
<dbReference type="AlphaFoldDB" id="M0QK72"/>
<accession>M0QK72</accession>
<dbReference type="PANTHER" id="PTHR42912">
    <property type="entry name" value="METHYLTRANSFERASE"/>
    <property type="match status" value="1"/>
</dbReference>
<keyword evidence="6" id="KW-1185">Reference proteome</keyword>
<dbReference type="PANTHER" id="PTHR42912:SF93">
    <property type="entry name" value="N6-ADENOSINE-METHYLTRANSFERASE TMT1A"/>
    <property type="match status" value="1"/>
</dbReference>
<dbReference type="Pfam" id="PF08241">
    <property type="entry name" value="Methyltransf_11"/>
    <property type="match status" value="1"/>
</dbReference>
<keyword evidence="2" id="KW-0808">Transferase</keyword>
<evidence type="ECO:0000256" key="1">
    <source>
        <dbReference type="ARBA" id="ARBA00022603"/>
    </source>
</evidence>
<feature type="domain" description="Ribosomal RNA adenine methylase transferase N-terminal" evidence="4">
    <location>
        <begin position="36"/>
        <end position="173"/>
    </location>
</feature>
<dbReference type="InterPro" id="IPR050508">
    <property type="entry name" value="Methyltransf_Superfamily"/>
</dbReference>
<sequence>MHSTDWLGYPKSMSMNLLHKWCCRSAGWSVFSRRVLLPWALGDADLGRSTVEIGPGFGANTDYLNERAGSVTAVEIDPDYADHLRKRFASTGGVRVIEGDGTDTGLASRGFSSVVSMAMLHHVPTPALQDALFAEAFRVLEPGGVFVGGDGSPTLPFAAMHIGDTYNPMPPATLPDRLSEAGFTDVSVDTTPGALRFSARVPS</sequence>
<keyword evidence="1" id="KW-0489">Methyltransferase</keyword>